<dbReference type="NCBIfam" id="NF010663">
    <property type="entry name" value="PRK14059.1-1"/>
    <property type="match status" value="1"/>
</dbReference>
<dbReference type="SUPFAM" id="SSF53597">
    <property type="entry name" value="Dihydrofolate reductase-like"/>
    <property type="match status" value="1"/>
</dbReference>
<proteinExistence type="predicted"/>
<dbReference type="GO" id="GO:0009231">
    <property type="term" value="P:riboflavin biosynthetic process"/>
    <property type="evidence" value="ECO:0007669"/>
    <property type="project" value="InterPro"/>
</dbReference>
<evidence type="ECO:0000259" key="4">
    <source>
        <dbReference type="Pfam" id="PF01872"/>
    </source>
</evidence>
<evidence type="ECO:0000256" key="2">
    <source>
        <dbReference type="ARBA" id="ARBA00022857"/>
    </source>
</evidence>
<sequence>MRGLEELSDEELIGVYEVEDRSAPHLRANFVSSLDGAVEIDGKSKALSSDSDSRVFSMVRRLADVVLVGAGTIRDEGYNPLRLSKAAREWRTAAGLAENPTLAIVSSRLELSPVNPVFQSAVRPIVVTHEASPADRREALGEVADLIVLGSGEVDLRAVVDELAAREMPQILCEGGPHLLGALTEADLVDELCLALAPLLAGPGSGRITAGLPTTLTRQMKLRTTLQAEDDYLFFRYTREA</sequence>
<gene>
    <name evidence="5" type="ORF">EV645_0633</name>
</gene>
<keyword evidence="6" id="KW-1185">Reference proteome</keyword>
<name>A0A4Q7X5R4_9ACTN</name>
<dbReference type="OrthoDB" id="5243299at2"/>
<dbReference type="EMBL" id="SHKR01000011">
    <property type="protein sequence ID" value="RZU18441.1"/>
    <property type="molecule type" value="Genomic_DNA"/>
</dbReference>
<accession>A0A4Q7X5R4</accession>
<comment type="caution">
    <text evidence="5">The sequence shown here is derived from an EMBL/GenBank/DDBJ whole genome shotgun (WGS) entry which is preliminary data.</text>
</comment>
<keyword evidence="3" id="KW-0560">Oxidoreductase</keyword>
<protein>
    <submittedName>
        <fullName evidence="5">Riboflavin biosynthesis pyrimidine reductase</fullName>
    </submittedName>
</protein>
<dbReference type="AlphaFoldDB" id="A0A4Q7X5R4"/>
<evidence type="ECO:0000256" key="3">
    <source>
        <dbReference type="ARBA" id="ARBA00023002"/>
    </source>
</evidence>
<dbReference type="InterPro" id="IPR024072">
    <property type="entry name" value="DHFR-like_dom_sf"/>
</dbReference>
<keyword evidence="2" id="KW-0521">NADP</keyword>
<organism evidence="5 6">
    <name type="scientific">Kribbella rubisoli</name>
    <dbReference type="NCBI Taxonomy" id="3075929"/>
    <lineage>
        <taxon>Bacteria</taxon>
        <taxon>Bacillati</taxon>
        <taxon>Actinomycetota</taxon>
        <taxon>Actinomycetes</taxon>
        <taxon>Propionibacteriales</taxon>
        <taxon>Kribbellaceae</taxon>
        <taxon>Kribbella</taxon>
    </lineage>
</organism>
<dbReference type="GO" id="GO:0008703">
    <property type="term" value="F:5-amino-6-(5-phosphoribosylamino)uracil reductase activity"/>
    <property type="evidence" value="ECO:0007669"/>
    <property type="project" value="InterPro"/>
</dbReference>
<dbReference type="PANTHER" id="PTHR38011">
    <property type="entry name" value="DIHYDROFOLATE REDUCTASE FAMILY PROTEIN (AFU_ORTHOLOGUE AFUA_8G06820)"/>
    <property type="match status" value="1"/>
</dbReference>
<dbReference type="Proteomes" id="UP000292027">
    <property type="component" value="Unassembled WGS sequence"/>
</dbReference>
<dbReference type="RefSeq" id="WP_130439546.1">
    <property type="nucleotide sequence ID" value="NZ_SHKR01000011.1"/>
</dbReference>
<feature type="domain" description="Bacterial bifunctional deaminase-reductase C-terminal" evidence="4">
    <location>
        <begin position="24"/>
        <end position="232"/>
    </location>
</feature>
<reference evidence="5 6" key="1">
    <citation type="journal article" date="2015" name="Stand. Genomic Sci.">
        <title>Genomic Encyclopedia of Bacterial and Archaeal Type Strains, Phase III: the genomes of soil and plant-associated and newly described type strains.</title>
        <authorList>
            <person name="Whitman W.B."/>
            <person name="Woyke T."/>
            <person name="Klenk H.P."/>
            <person name="Zhou Y."/>
            <person name="Lilburn T.G."/>
            <person name="Beck B.J."/>
            <person name="De Vos P."/>
            <person name="Vandamme P."/>
            <person name="Eisen J.A."/>
            <person name="Garrity G."/>
            <person name="Hugenholtz P."/>
            <person name="Kyrpides N.C."/>
        </authorList>
    </citation>
    <scope>NUCLEOTIDE SEQUENCE [LARGE SCALE GENOMIC DNA]</scope>
    <source>
        <strain evidence="5 6">VKM Ac-2540</strain>
    </source>
</reference>
<evidence type="ECO:0000313" key="6">
    <source>
        <dbReference type="Proteomes" id="UP000292027"/>
    </source>
</evidence>
<evidence type="ECO:0000313" key="5">
    <source>
        <dbReference type="EMBL" id="RZU18441.1"/>
    </source>
</evidence>
<dbReference type="InterPro" id="IPR002734">
    <property type="entry name" value="RibDG_C"/>
</dbReference>
<dbReference type="Gene3D" id="3.40.430.10">
    <property type="entry name" value="Dihydrofolate Reductase, subunit A"/>
    <property type="match status" value="1"/>
</dbReference>
<evidence type="ECO:0000256" key="1">
    <source>
        <dbReference type="ARBA" id="ARBA00005104"/>
    </source>
</evidence>
<comment type="pathway">
    <text evidence="1">Cofactor biosynthesis; riboflavin biosynthesis.</text>
</comment>
<dbReference type="PANTHER" id="PTHR38011:SF7">
    <property type="entry name" value="2,5-DIAMINO-6-RIBOSYLAMINO-4(3H)-PYRIMIDINONE 5'-PHOSPHATE REDUCTASE"/>
    <property type="match status" value="1"/>
</dbReference>
<dbReference type="Pfam" id="PF01872">
    <property type="entry name" value="RibD_C"/>
    <property type="match status" value="1"/>
</dbReference>
<dbReference type="InterPro" id="IPR050765">
    <property type="entry name" value="Riboflavin_Biosynth_HTPR"/>
</dbReference>